<dbReference type="PANTHER" id="PTHR30543:SF21">
    <property type="entry name" value="NAD(P)H-DEPENDENT FMN REDUCTASE LOT6"/>
    <property type="match status" value="1"/>
</dbReference>
<dbReference type="AlphaFoldDB" id="A0A1W1CT05"/>
<dbReference type="InterPro" id="IPR005025">
    <property type="entry name" value="FMN_Rdtase-like_dom"/>
</dbReference>
<name>A0A1W1CT05_9ZZZZ</name>
<proteinExistence type="predicted"/>
<dbReference type="PANTHER" id="PTHR30543">
    <property type="entry name" value="CHROMATE REDUCTASE"/>
    <property type="match status" value="1"/>
</dbReference>
<dbReference type="EMBL" id="FPHM01000125">
    <property type="protein sequence ID" value="SFV68946.1"/>
    <property type="molecule type" value="Genomic_DNA"/>
</dbReference>
<dbReference type="Gene3D" id="3.40.50.360">
    <property type="match status" value="1"/>
</dbReference>
<dbReference type="GO" id="GO:0010181">
    <property type="term" value="F:FMN binding"/>
    <property type="evidence" value="ECO:0007669"/>
    <property type="project" value="TreeGrafter"/>
</dbReference>
<dbReference type="InterPro" id="IPR029039">
    <property type="entry name" value="Flavoprotein-like_sf"/>
</dbReference>
<dbReference type="SUPFAM" id="SSF52218">
    <property type="entry name" value="Flavoproteins"/>
    <property type="match status" value="1"/>
</dbReference>
<feature type="domain" description="NADPH-dependent FMN reductase-like" evidence="1">
    <location>
        <begin position="4"/>
        <end position="142"/>
    </location>
</feature>
<evidence type="ECO:0000313" key="2">
    <source>
        <dbReference type="EMBL" id="SFV68946.1"/>
    </source>
</evidence>
<reference evidence="2" key="1">
    <citation type="submission" date="2016-10" db="EMBL/GenBank/DDBJ databases">
        <authorList>
            <person name="de Groot N.N."/>
        </authorList>
    </citation>
    <scope>NUCLEOTIDE SEQUENCE</scope>
</reference>
<dbReference type="GO" id="GO:0005829">
    <property type="term" value="C:cytosol"/>
    <property type="evidence" value="ECO:0007669"/>
    <property type="project" value="TreeGrafter"/>
</dbReference>
<accession>A0A1W1CT05</accession>
<evidence type="ECO:0000259" key="1">
    <source>
        <dbReference type="Pfam" id="PF03358"/>
    </source>
</evidence>
<protein>
    <submittedName>
        <fullName evidence="2">Possible reductase</fullName>
    </submittedName>
</protein>
<dbReference type="Pfam" id="PF03358">
    <property type="entry name" value="FMN_red"/>
    <property type="match status" value="1"/>
</dbReference>
<organism evidence="2">
    <name type="scientific">hydrothermal vent metagenome</name>
    <dbReference type="NCBI Taxonomy" id="652676"/>
    <lineage>
        <taxon>unclassified sequences</taxon>
        <taxon>metagenomes</taxon>
        <taxon>ecological metagenomes</taxon>
    </lineage>
</organism>
<dbReference type="InterPro" id="IPR050712">
    <property type="entry name" value="NAD(P)H-dep_reductase"/>
</dbReference>
<gene>
    <name evidence="2" type="ORF">MNB_SV-13-716</name>
</gene>
<sequence length="168" mass="18609">MKNIGILLASVNKNRELAQNIQEVITELDAKSEIINLVALDLEMYTSLVEDQKGIPQEVQDFAKHLQSFDAFVVVSPEYNGSMPPVLNNAIAWVSRVGDDFRAIFNQKFIAIASHSGGGGMRGNDAVRAMFSYVGANVLTREILTNYKKAYKKEVAVGVVEELLLYNK</sequence>
<dbReference type="GO" id="GO:0016491">
    <property type="term" value="F:oxidoreductase activity"/>
    <property type="evidence" value="ECO:0007669"/>
    <property type="project" value="InterPro"/>
</dbReference>